<dbReference type="EMBL" id="LRVM01000001">
    <property type="protein sequence ID" value="KXL54276.1"/>
    <property type="molecule type" value="Genomic_DNA"/>
</dbReference>
<feature type="chain" id="PRO_5007805989" evidence="2">
    <location>
        <begin position="25"/>
        <end position="918"/>
    </location>
</feature>
<reference evidence="5 6" key="1">
    <citation type="submission" date="2016-01" db="EMBL/GenBank/DDBJ databases">
        <title>Genome sequence of Clostridium neopropionicum X4, DSM-3847.</title>
        <authorList>
            <person name="Poehlein A."/>
            <person name="Beck M.H."/>
            <person name="Bengelsdorf F.R."/>
            <person name="Daniel R."/>
            <person name="Duerre P."/>
        </authorList>
    </citation>
    <scope>NUCLEOTIDE SEQUENCE [LARGE SCALE GENOMIC DNA]</scope>
    <source>
        <strain evidence="5 6">DSM-3847</strain>
    </source>
</reference>
<evidence type="ECO:0000256" key="1">
    <source>
        <dbReference type="ARBA" id="ARBA00022737"/>
    </source>
</evidence>
<evidence type="ECO:0000259" key="3">
    <source>
        <dbReference type="PROSITE" id="PS51272"/>
    </source>
</evidence>
<keyword evidence="5" id="KW-0119">Carbohydrate metabolism</keyword>
<protein>
    <submittedName>
        <fullName evidence="5">Endo-1,4-beta-xylanase A</fullName>
        <ecNumber evidence="5">3.2.1.8</ecNumber>
    </submittedName>
</protein>
<keyword evidence="5" id="KW-0326">Glycosidase</keyword>
<keyword evidence="2" id="KW-0732">Signal</keyword>
<dbReference type="GO" id="GO:0045493">
    <property type="term" value="P:xylan catabolic process"/>
    <property type="evidence" value="ECO:0007669"/>
    <property type="project" value="UniProtKB-KW"/>
</dbReference>
<dbReference type="AlphaFoldDB" id="A0A136WIQ2"/>
<name>A0A136WIQ2_9FIRM</name>
<dbReference type="GO" id="GO:0031176">
    <property type="term" value="F:endo-1,4-beta-xylanase activity"/>
    <property type="evidence" value="ECO:0007669"/>
    <property type="project" value="UniProtKB-EC"/>
</dbReference>
<dbReference type="EC" id="3.2.1.8" evidence="5"/>
<feature type="signal peptide" evidence="2">
    <location>
        <begin position="1"/>
        <end position="24"/>
    </location>
</feature>
<evidence type="ECO:0000313" key="4">
    <source>
        <dbReference type="EMBL" id="KXL54276.1"/>
    </source>
</evidence>
<keyword evidence="6" id="KW-1185">Reference proteome</keyword>
<dbReference type="Pfam" id="PF00395">
    <property type="entry name" value="SLH"/>
    <property type="match status" value="2"/>
</dbReference>
<feature type="domain" description="SLH" evidence="3">
    <location>
        <begin position="24"/>
        <end position="88"/>
    </location>
</feature>
<keyword evidence="5" id="KW-0624">Polysaccharide degradation</keyword>
<comment type="caution">
    <text evidence="5">The sequence shown here is derived from an EMBL/GenBank/DDBJ whole genome shotgun (WGS) entry which is preliminary data.</text>
</comment>
<dbReference type="EMBL" id="LRVM01000001">
    <property type="protein sequence ID" value="KXL54401.1"/>
    <property type="molecule type" value="Genomic_DNA"/>
</dbReference>
<evidence type="ECO:0000313" key="6">
    <source>
        <dbReference type="Proteomes" id="UP000070539"/>
    </source>
</evidence>
<dbReference type="InterPro" id="IPR001119">
    <property type="entry name" value="SLH_dom"/>
</dbReference>
<evidence type="ECO:0000313" key="5">
    <source>
        <dbReference type="EMBL" id="KXL54401.1"/>
    </source>
</evidence>
<dbReference type="RefSeq" id="WP_066083915.1">
    <property type="nucleotide sequence ID" value="NZ_LRVM01000001.1"/>
</dbReference>
<proteinExistence type="predicted"/>
<organism evidence="5 6">
    <name type="scientific">Anaerotignum neopropionicum</name>
    <dbReference type="NCBI Taxonomy" id="36847"/>
    <lineage>
        <taxon>Bacteria</taxon>
        <taxon>Bacillati</taxon>
        <taxon>Bacillota</taxon>
        <taxon>Clostridia</taxon>
        <taxon>Lachnospirales</taxon>
        <taxon>Anaerotignaceae</taxon>
        <taxon>Anaerotignum</taxon>
    </lineage>
</organism>
<evidence type="ECO:0000256" key="2">
    <source>
        <dbReference type="SAM" id="SignalP"/>
    </source>
</evidence>
<dbReference type="STRING" id="36847.CLNEO_03780"/>
<feature type="domain" description="SLH" evidence="3">
    <location>
        <begin position="164"/>
        <end position="227"/>
    </location>
</feature>
<sequence>MKKKITLAMAAVMASSCMNVTGYAAGFKDINDVPWDGAKAVINSVADLGLLNGYEDNTFRARNNVTYCEAIQMLYSVLVKTGTAQQLDAAEQYKYTTFMQAYNIPTWAQSAVSYGLEKSLITTTDMAKFMTGKTSNSATRQDVAKMFGNAMAVRYDVDRKAATASKFNDYYRISEDAIILVDVLARLGIINGDTGNNFNPTNNINRAEMAVMLNKTYEVLKNGMETTGTVTAFEGDGSTYKITIKTDAGMALDFNATAKHVKLYSGSTTQELALSRLSVGDKVSFTYNSGALDTIRIVDGSTLQQKYNITGYITALATDKVTIENDNTGETEKIELDSDCLFYLDNKSIKRADLQTELKDNSDKYAYAGINTNSKVEKGKDSSGNSTQVENTYATEVYVTFYEQYMSSGIVSTMDDTSITFKASDSSATSRTYFASGCTYYINETSVSLSQLKSLANSGTVYVKVTVDKTGKATKIILSEESFTVSSDTSSIYEVADLSDTGIVLKNGSNNLTYKFGSTNPVSNITFYKWDTSDDDWLSCKLSNAVTYFDTNDDNNKKVYGKVEFNSGKKINKVYLSTQKSSWSTGSGAYTERTAEVASLSGNTLKFKDSTVAYTLLNQYNVKIDGSKDVDVITGTDSNGNTVKYPLVMLGSPVSSLTVFRKMAESSGVTLYAEIKADGNNVIQSIEARPTAAKGNLVSYDIDEKELVLETTDGKKITFTTARKPSTGTDDYTYEDIGTSGYIGSALTLSFDKDGIVQKINVSENAYLSGSISAKGTAESAANGLKFSGNSAVYGWLSSSNTDLHSYSLNTTSLDRVKSAIEDEDVTVYAEVRLNEKNNVERINVYIKDAKGAFQEYNNDTKLLRILTEDGNKFTFNTVANPTINISGVAKDKVNDLAVGKTVKLTFNSDGLLQSVTG</sequence>
<dbReference type="PROSITE" id="PS51272">
    <property type="entry name" value="SLH"/>
    <property type="match status" value="2"/>
</dbReference>
<keyword evidence="5" id="KW-0378">Hydrolase</keyword>
<keyword evidence="5" id="KW-0858">Xylan degradation</keyword>
<dbReference type="PROSITE" id="PS51257">
    <property type="entry name" value="PROKAR_LIPOPROTEIN"/>
    <property type="match status" value="1"/>
</dbReference>
<keyword evidence="1" id="KW-0677">Repeat</keyword>
<accession>A0A136WIQ2</accession>
<gene>
    <name evidence="5" type="primary">xynA1_6</name>
    <name evidence="4" type="synonym">xynA1_3</name>
    <name evidence="4" type="ORF">CLNEO_03780</name>
    <name evidence="5" type="ORF">CLNEO_05070</name>
</gene>
<dbReference type="Proteomes" id="UP000070539">
    <property type="component" value="Unassembled WGS sequence"/>
</dbReference>